<proteinExistence type="predicted"/>
<reference evidence="2" key="1">
    <citation type="journal article" date="2023" name="Mol. Biol. Evol.">
        <title>Third-Generation Sequencing Reveals the Adaptive Role of the Epigenome in Three Deep-Sea Polychaetes.</title>
        <authorList>
            <person name="Perez M."/>
            <person name="Aroh O."/>
            <person name="Sun Y."/>
            <person name="Lan Y."/>
            <person name="Juniper S.K."/>
            <person name="Young C.R."/>
            <person name="Angers B."/>
            <person name="Qian P.Y."/>
        </authorList>
    </citation>
    <scope>NUCLEOTIDE SEQUENCE</scope>
    <source>
        <strain evidence="2">P08H-3</strain>
    </source>
</reference>
<evidence type="ECO:0000313" key="3">
    <source>
        <dbReference type="Proteomes" id="UP001208570"/>
    </source>
</evidence>
<dbReference type="EMBL" id="JAODUP010000325">
    <property type="protein sequence ID" value="KAK2152564.1"/>
    <property type="molecule type" value="Genomic_DNA"/>
</dbReference>
<dbReference type="Proteomes" id="UP001208570">
    <property type="component" value="Unassembled WGS sequence"/>
</dbReference>
<accession>A0AAD9JGJ7</accession>
<evidence type="ECO:0000256" key="1">
    <source>
        <dbReference type="SAM" id="MobiDB-lite"/>
    </source>
</evidence>
<protein>
    <submittedName>
        <fullName evidence="2">Uncharacterized protein</fullName>
    </submittedName>
</protein>
<organism evidence="2 3">
    <name type="scientific">Paralvinella palmiformis</name>
    <dbReference type="NCBI Taxonomy" id="53620"/>
    <lineage>
        <taxon>Eukaryota</taxon>
        <taxon>Metazoa</taxon>
        <taxon>Spiralia</taxon>
        <taxon>Lophotrochozoa</taxon>
        <taxon>Annelida</taxon>
        <taxon>Polychaeta</taxon>
        <taxon>Sedentaria</taxon>
        <taxon>Canalipalpata</taxon>
        <taxon>Terebellida</taxon>
        <taxon>Terebelliformia</taxon>
        <taxon>Alvinellidae</taxon>
        <taxon>Paralvinella</taxon>
    </lineage>
</organism>
<feature type="region of interest" description="Disordered" evidence="1">
    <location>
        <begin position="1"/>
        <end position="23"/>
    </location>
</feature>
<evidence type="ECO:0000313" key="2">
    <source>
        <dbReference type="EMBL" id="KAK2152564.1"/>
    </source>
</evidence>
<dbReference type="AlphaFoldDB" id="A0AAD9JGJ7"/>
<sequence length="208" mass="22500">MPPKHKMARTTQTGKQKHPARFLQSVHEPLQTRLQTSRKSHPRSRLGVPQTGRMIHNELSDFNNLETANHISPEKRTHMVTAPEASPKTLPLATGLSGISPSVTASLVATITSQVVAQLRADRLAATNTSVALAGQSPTIEESSDSGEEVSTNTMIAGTINGLISAHLLPQRNNMELSAGELKWKHTLLPGSVPMVQPLSCSVEFMNY</sequence>
<name>A0AAD9JGJ7_9ANNE</name>
<gene>
    <name evidence="2" type="ORF">LSH36_325g02131</name>
</gene>
<comment type="caution">
    <text evidence="2">The sequence shown here is derived from an EMBL/GenBank/DDBJ whole genome shotgun (WGS) entry which is preliminary data.</text>
</comment>
<keyword evidence="3" id="KW-1185">Reference proteome</keyword>